<dbReference type="AlphaFoldDB" id="A0A8X7MK43"/>
<evidence type="ECO:0000313" key="2">
    <source>
        <dbReference type="Proteomes" id="UP000077684"/>
    </source>
</evidence>
<reference evidence="1" key="1">
    <citation type="submission" date="2016-04" db="EMBL/GenBank/DDBJ databases">
        <authorList>
            <person name="Nguyen H.D."/>
            <person name="Samba Siva P."/>
            <person name="Cullis J."/>
            <person name="Levesque C.A."/>
            <person name="Hambleton S."/>
        </authorList>
    </citation>
    <scope>NUCLEOTIDE SEQUENCE</scope>
    <source>
        <strain evidence="1">DAOMC 236426</strain>
    </source>
</reference>
<proteinExistence type="predicted"/>
<keyword evidence="2" id="KW-1185">Reference proteome</keyword>
<dbReference type="Proteomes" id="UP000077684">
    <property type="component" value="Unassembled WGS sequence"/>
</dbReference>
<reference evidence="1" key="2">
    <citation type="journal article" date="2019" name="IMA Fungus">
        <title>Genome sequencing and comparison of five Tilletia species to identify candidate genes for the detection of regulated species infecting wheat.</title>
        <authorList>
            <person name="Nguyen H.D.T."/>
            <person name="Sultana T."/>
            <person name="Kesanakurti P."/>
            <person name="Hambleton S."/>
        </authorList>
    </citation>
    <scope>NUCLEOTIDE SEQUENCE</scope>
    <source>
        <strain evidence="1">DAOMC 236426</strain>
    </source>
</reference>
<protein>
    <submittedName>
        <fullName evidence="1">Uncharacterized protein</fullName>
    </submittedName>
</protein>
<comment type="caution">
    <text evidence="1">The sequence shown here is derived from an EMBL/GenBank/DDBJ whole genome shotgun (WGS) entry which is preliminary data.</text>
</comment>
<accession>A0A8X7MK43</accession>
<name>A0A8X7MK43_9BASI</name>
<evidence type="ECO:0000313" key="1">
    <source>
        <dbReference type="EMBL" id="KAE8239204.1"/>
    </source>
</evidence>
<gene>
    <name evidence="1" type="ORF">A4X06_0g8454</name>
</gene>
<organism evidence="1 2">
    <name type="scientific">Tilletia controversa</name>
    <name type="common">dwarf bunt fungus</name>
    <dbReference type="NCBI Taxonomy" id="13291"/>
    <lineage>
        <taxon>Eukaryota</taxon>
        <taxon>Fungi</taxon>
        <taxon>Dikarya</taxon>
        <taxon>Basidiomycota</taxon>
        <taxon>Ustilaginomycotina</taxon>
        <taxon>Exobasidiomycetes</taxon>
        <taxon>Tilletiales</taxon>
        <taxon>Tilletiaceae</taxon>
        <taxon>Tilletia</taxon>
    </lineage>
</organism>
<sequence length="233" mass="25039">MHKASNDAKKDVVVFSWLVHFQGVLPFGGAQHVVPKLGSANISGLDPVVVNLRRVVAKLLHASAPLDDGIAGDGLAMGEGRRLAAQEKQLIDAVCGRFVENEVVGFKTFADECGLRANAVGAAFGPFDSRISIDTFARSPRMENDVANRGVSMTGFGCCGFCARKFRMRRCHFVLIVALPEGLVRRVPDELALNAHGNALLAVDRRARNPGDGRIGKRLVLRTTLLPGGRVES</sequence>
<dbReference type="EMBL" id="LWDE02001859">
    <property type="protein sequence ID" value="KAE8239204.1"/>
    <property type="molecule type" value="Genomic_DNA"/>
</dbReference>